<dbReference type="GO" id="GO:0005758">
    <property type="term" value="C:mitochondrial intermembrane space"/>
    <property type="evidence" value="ECO:0007669"/>
    <property type="project" value="TreeGrafter"/>
</dbReference>
<dbReference type="STRING" id="5539.A0A3E2GQW5"/>
<dbReference type="InterPro" id="IPR017945">
    <property type="entry name" value="DHBP_synth_RibB-like_a/b_dom"/>
</dbReference>
<dbReference type="GO" id="GO:0009231">
    <property type="term" value="P:riboflavin biosynthetic process"/>
    <property type="evidence" value="ECO:0007669"/>
    <property type="project" value="UniProtKB-UniPathway"/>
</dbReference>
<dbReference type="Gene3D" id="3.90.870.10">
    <property type="entry name" value="DHBP synthase"/>
    <property type="match status" value="1"/>
</dbReference>
<dbReference type="PANTHER" id="PTHR21327">
    <property type="entry name" value="GTP CYCLOHYDROLASE II-RELATED"/>
    <property type="match status" value="1"/>
</dbReference>
<keyword evidence="3" id="KW-0686">Riboflavin biosynthesis</keyword>
<sequence length="122" mass="13421">MPSQIAQQFDSIENTIEAFKRGEFIVVLDDMSRENEGDLIIAAQDVTTEKMAFMVRYTSGLICAPMTPAYTEKLELPQMVTANEDPNRTAYTLSVDANSPLTTTGISAHDRALTCRTLAAKT</sequence>
<name>A0A3E2GQW5_SCYLI</name>
<dbReference type="SUPFAM" id="SSF55821">
    <property type="entry name" value="YrdC/RibB"/>
    <property type="match status" value="1"/>
</dbReference>
<comment type="pathway">
    <text evidence="1">Cofactor biosynthesis; riboflavin biosynthesis; 2-hydroxy-3-oxobutyl phosphate from D-ribulose 5-phosphate: step 1/1.</text>
</comment>
<keyword evidence="4" id="KW-0479">Metal-binding</keyword>
<gene>
    <name evidence="5" type="ORF">B7463_g12794</name>
</gene>
<evidence type="ECO:0000256" key="3">
    <source>
        <dbReference type="ARBA" id="ARBA00022619"/>
    </source>
</evidence>
<dbReference type="Pfam" id="PF00926">
    <property type="entry name" value="DHBP_synthase"/>
    <property type="match status" value="1"/>
</dbReference>
<reference evidence="5 6" key="1">
    <citation type="submission" date="2018-05" db="EMBL/GenBank/DDBJ databases">
        <title>Draft genome sequence of Scytalidium lignicola DSM 105466, a ubiquitous saprotrophic fungus.</title>
        <authorList>
            <person name="Buettner E."/>
            <person name="Gebauer A.M."/>
            <person name="Hofrichter M."/>
            <person name="Liers C."/>
            <person name="Kellner H."/>
        </authorList>
    </citation>
    <scope>NUCLEOTIDE SEQUENCE [LARGE SCALE GENOMIC DNA]</scope>
    <source>
        <strain evidence="5 6">DSM 105466</strain>
    </source>
</reference>
<dbReference type="GO" id="GO:0005829">
    <property type="term" value="C:cytosol"/>
    <property type="evidence" value="ECO:0007669"/>
    <property type="project" value="TreeGrafter"/>
</dbReference>
<evidence type="ECO:0000313" key="5">
    <source>
        <dbReference type="EMBL" id="RFU23544.1"/>
    </source>
</evidence>
<dbReference type="PANTHER" id="PTHR21327:SF18">
    <property type="entry name" value="3,4-DIHYDROXY-2-BUTANONE 4-PHOSPHATE SYNTHASE"/>
    <property type="match status" value="1"/>
</dbReference>
<keyword evidence="6" id="KW-1185">Reference proteome</keyword>
<feature type="non-terminal residue" evidence="5">
    <location>
        <position position="1"/>
    </location>
</feature>
<comment type="caution">
    <text evidence="5">The sequence shown here is derived from an EMBL/GenBank/DDBJ whole genome shotgun (WGS) entry which is preliminary data.</text>
</comment>
<dbReference type="GO" id="GO:0008686">
    <property type="term" value="F:3,4-dihydroxy-2-butanone-4-phosphate synthase activity"/>
    <property type="evidence" value="ECO:0007669"/>
    <property type="project" value="UniProtKB-EC"/>
</dbReference>
<protein>
    <recommendedName>
        <fullName evidence="2">3,4-dihydroxy-2-butanone-4-phosphate synthase</fullName>
        <ecNumber evidence="2">4.1.99.12</ecNumber>
    </recommendedName>
</protein>
<dbReference type="Proteomes" id="UP000258309">
    <property type="component" value="Unassembled WGS sequence"/>
</dbReference>
<feature type="non-terminal residue" evidence="5">
    <location>
        <position position="122"/>
    </location>
</feature>
<proteinExistence type="predicted"/>
<dbReference type="EMBL" id="NCSJ02000824">
    <property type="protein sequence ID" value="RFU23544.1"/>
    <property type="molecule type" value="Genomic_DNA"/>
</dbReference>
<organism evidence="5 6">
    <name type="scientific">Scytalidium lignicola</name>
    <name type="common">Hyphomycete</name>
    <dbReference type="NCBI Taxonomy" id="5539"/>
    <lineage>
        <taxon>Eukaryota</taxon>
        <taxon>Fungi</taxon>
        <taxon>Dikarya</taxon>
        <taxon>Ascomycota</taxon>
        <taxon>Pezizomycotina</taxon>
        <taxon>Leotiomycetes</taxon>
        <taxon>Leotiomycetes incertae sedis</taxon>
        <taxon>Scytalidium</taxon>
    </lineage>
</organism>
<dbReference type="OMA" id="FIMAAED"/>
<dbReference type="InterPro" id="IPR000422">
    <property type="entry name" value="DHBP_synthase_RibB"/>
</dbReference>
<evidence type="ECO:0000313" key="6">
    <source>
        <dbReference type="Proteomes" id="UP000258309"/>
    </source>
</evidence>
<accession>A0A3E2GQW5</accession>
<evidence type="ECO:0000256" key="2">
    <source>
        <dbReference type="ARBA" id="ARBA00012153"/>
    </source>
</evidence>
<dbReference type="GO" id="GO:0046872">
    <property type="term" value="F:metal ion binding"/>
    <property type="evidence" value="ECO:0007669"/>
    <property type="project" value="UniProtKB-KW"/>
</dbReference>
<evidence type="ECO:0000256" key="4">
    <source>
        <dbReference type="ARBA" id="ARBA00022723"/>
    </source>
</evidence>
<dbReference type="EC" id="4.1.99.12" evidence="2"/>
<dbReference type="OrthoDB" id="60371at2759"/>
<evidence type="ECO:0000256" key="1">
    <source>
        <dbReference type="ARBA" id="ARBA00004904"/>
    </source>
</evidence>
<dbReference type="UniPathway" id="UPA00275"/>
<dbReference type="AlphaFoldDB" id="A0A3E2GQW5"/>